<evidence type="ECO:0000313" key="6">
    <source>
        <dbReference type="EMBL" id="VBB73058.1"/>
    </source>
</evidence>
<name>A0ABY6RXX8_PODCO</name>
<feature type="domain" description="RanBP2-type" evidence="5">
    <location>
        <begin position="188"/>
        <end position="207"/>
    </location>
</feature>
<proteinExistence type="predicted"/>
<dbReference type="PROSITE" id="PS01358">
    <property type="entry name" value="ZF_RANBP2_1"/>
    <property type="match status" value="1"/>
</dbReference>
<accession>A0ABY6RXX8</accession>
<feature type="compositionally biased region" description="Low complexity" evidence="4">
    <location>
        <begin position="31"/>
        <end position="41"/>
    </location>
</feature>
<gene>
    <name evidence="6" type="ORF">PODCO_115495</name>
</gene>
<evidence type="ECO:0000313" key="7">
    <source>
        <dbReference type="Proteomes" id="UP000280685"/>
    </source>
</evidence>
<keyword evidence="7" id="KW-1185">Reference proteome</keyword>
<evidence type="ECO:0000256" key="4">
    <source>
        <dbReference type="SAM" id="MobiDB-lite"/>
    </source>
</evidence>
<sequence length="231" mass="25994">MASNNSLWLSDEESDPSHGGSCSTVIHHGLPASNANNSPSSESTITPNSHQGGNLLALPPFSFSKRTVLAAGNERILPPRRQNLPSTNSTQSWDTTADTPTSPRKTTIKIVGPSLAELHARRNWYNARFEQARIDHETSHARAYAEQEKEWLDGEIRLENFVTGQAWLDNFGERHTKNKGAAQDKRVWTCCCCECYNSGHEYKCSHCRVHVKCGECERRYEQHGRFKINLD</sequence>
<evidence type="ECO:0000256" key="2">
    <source>
        <dbReference type="ARBA" id="ARBA00022771"/>
    </source>
</evidence>
<evidence type="ECO:0000259" key="5">
    <source>
        <dbReference type="PROSITE" id="PS01358"/>
    </source>
</evidence>
<keyword evidence="1" id="KW-0479">Metal-binding</keyword>
<feature type="compositionally biased region" description="Polar residues" evidence="4">
    <location>
        <begin position="83"/>
        <end position="105"/>
    </location>
</feature>
<keyword evidence="2" id="KW-0863">Zinc-finger</keyword>
<dbReference type="EMBL" id="LR026964">
    <property type="protein sequence ID" value="VBB73058.1"/>
    <property type="molecule type" value="Genomic_DNA"/>
</dbReference>
<evidence type="ECO:0000256" key="1">
    <source>
        <dbReference type="ARBA" id="ARBA00022723"/>
    </source>
</evidence>
<protein>
    <recommendedName>
        <fullName evidence="5">RanBP2-type domain-containing protein</fullName>
    </recommendedName>
</protein>
<feature type="region of interest" description="Disordered" evidence="4">
    <location>
        <begin position="73"/>
        <end position="106"/>
    </location>
</feature>
<feature type="region of interest" description="Disordered" evidence="4">
    <location>
        <begin position="1"/>
        <end position="57"/>
    </location>
</feature>
<dbReference type="Proteomes" id="UP000280685">
    <property type="component" value="Chromosome 1"/>
</dbReference>
<evidence type="ECO:0000256" key="3">
    <source>
        <dbReference type="ARBA" id="ARBA00022833"/>
    </source>
</evidence>
<feature type="compositionally biased region" description="Polar residues" evidence="4">
    <location>
        <begin position="42"/>
        <end position="52"/>
    </location>
</feature>
<dbReference type="InterPro" id="IPR001876">
    <property type="entry name" value="Znf_RanBP2"/>
</dbReference>
<reference evidence="6" key="1">
    <citation type="submission" date="2018-02" db="EMBL/GenBank/DDBJ databases">
        <authorList>
            <person name="Silar P."/>
        </authorList>
    </citation>
    <scope>NUCLEOTIDE SEQUENCE [LARGE SCALE GENOMIC DNA]</scope>
    <source>
        <strain evidence="6">T</strain>
    </source>
</reference>
<keyword evidence="3" id="KW-0862">Zinc</keyword>
<organism evidence="6 7">
    <name type="scientific">Podospora comata</name>
    <dbReference type="NCBI Taxonomy" id="48703"/>
    <lineage>
        <taxon>Eukaryota</taxon>
        <taxon>Fungi</taxon>
        <taxon>Dikarya</taxon>
        <taxon>Ascomycota</taxon>
        <taxon>Pezizomycotina</taxon>
        <taxon>Sordariomycetes</taxon>
        <taxon>Sordariomycetidae</taxon>
        <taxon>Sordariales</taxon>
        <taxon>Podosporaceae</taxon>
        <taxon>Podospora</taxon>
    </lineage>
</organism>